<dbReference type="GO" id="GO:0022857">
    <property type="term" value="F:transmembrane transporter activity"/>
    <property type="evidence" value="ECO:0007669"/>
    <property type="project" value="InterPro"/>
</dbReference>
<sequence length="291" mass="30049">MLGEFIQYLFSGLTSGAIYALVGLGFALIYNASHVINFAQGEFVMLGGMGTVFLAAAGVPLPLAVVVAIIGTACVGFALEKLAVEQTKNASVVTLIIITIGASIVLRGAAQVLFDKQFHTLPAFSGDEPINVLGATITSQTLWVLGITALIVVVLQWFFNRTLLGKAILATSVNPLAAKLVGINVSFVLLLSFGMSAALGAIAGVLITPITSTNFEVGIMLGLKGFSAAILGGLGNPFGAVIGGLILGIVEAFGAGYISSEYKDAMAFIIILLALFFMPSGLFGKKGTERV</sequence>
<keyword evidence="4 9" id="KW-0812">Transmembrane</keyword>
<feature type="transmembrane region" description="Helical" evidence="9">
    <location>
        <begin position="265"/>
        <end position="284"/>
    </location>
</feature>
<gene>
    <name evidence="10" type="ORF">C882_4012</name>
</gene>
<dbReference type="GO" id="GO:0005886">
    <property type="term" value="C:plasma membrane"/>
    <property type="evidence" value="ECO:0007669"/>
    <property type="project" value="UniProtKB-SubCell"/>
</dbReference>
<dbReference type="InterPro" id="IPR001851">
    <property type="entry name" value="ABC_transp_permease"/>
</dbReference>
<evidence type="ECO:0000256" key="1">
    <source>
        <dbReference type="ARBA" id="ARBA00004651"/>
    </source>
</evidence>
<feature type="transmembrane region" description="Helical" evidence="9">
    <location>
        <begin position="52"/>
        <end position="79"/>
    </location>
</feature>
<evidence type="ECO:0000256" key="8">
    <source>
        <dbReference type="ARBA" id="ARBA00037998"/>
    </source>
</evidence>
<feature type="transmembrane region" description="Helical" evidence="9">
    <location>
        <begin position="12"/>
        <end position="32"/>
    </location>
</feature>
<proteinExistence type="inferred from homology"/>
<evidence type="ECO:0000313" key="11">
    <source>
        <dbReference type="Proteomes" id="UP000009881"/>
    </source>
</evidence>
<dbReference type="EMBL" id="ANHY01000006">
    <property type="protein sequence ID" value="EKV31639.1"/>
    <property type="molecule type" value="Genomic_DNA"/>
</dbReference>
<evidence type="ECO:0000256" key="3">
    <source>
        <dbReference type="ARBA" id="ARBA00022475"/>
    </source>
</evidence>
<dbReference type="PATRIC" id="fig|1238182.3.peg.1674"/>
<keyword evidence="6 9" id="KW-1133">Transmembrane helix</keyword>
<feature type="transmembrane region" description="Helical" evidence="9">
    <location>
        <begin position="130"/>
        <end position="159"/>
    </location>
</feature>
<dbReference type="STRING" id="1238182.C882_4012"/>
<dbReference type="eggNOG" id="COG0559">
    <property type="taxonomic scope" value="Bacteria"/>
</dbReference>
<evidence type="ECO:0000256" key="4">
    <source>
        <dbReference type="ARBA" id="ARBA00022692"/>
    </source>
</evidence>
<keyword evidence="2" id="KW-0813">Transport</keyword>
<dbReference type="PANTHER" id="PTHR11795">
    <property type="entry name" value="BRANCHED-CHAIN AMINO ACID TRANSPORT SYSTEM PERMEASE PROTEIN LIVH"/>
    <property type="match status" value="1"/>
</dbReference>
<dbReference type="OrthoDB" id="8254706at2"/>
<feature type="transmembrane region" description="Helical" evidence="9">
    <location>
        <begin position="238"/>
        <end position="259"/>
    </location>
</feature>
<accession>K9H3P9</accession>
<dbReference type="GO" id="GO:0006865">
    <property type="term" value="P:amino acid transport"/>
    <property type="evidence" value="ECO:0007669"/>
    <property type="project" value="UniProtKB-KW"/>
</dbReference>
<keyword evidence="11" id="KW-1185">Reference proteome</keyword>
<evidence type="ECO:0000256" key="6">
    <source>
        <dbReference type="ARBA" id="ARBA00022989"/>
    </source>
</evidence>
<dbReference type="InterPro" id="IPR052157">
    <property type="entry name" value="BCAA_transport_permease"/>
</dbReference>
<dbReference type="Proteomes" id="UP000009881">
    <property type="component" value="Unassembled WGS sequence"/>
</dbReference>
<evidence type="ECO:0000256" key="7">
    <source>
        <dbReference type="ARBA" id="ARBA00023136"/>
    </source>
</evidence>
<evidence type="ECO:0000256" key="2">
    <source>
        <dbReference type="ARBA" id="ARBA00022448"/>
    </source>
</evidence>
<keyword evidence="3" id="KW-1003">Cell membrane</keyword>
<keyword evidence="7 9" id="KW-0472">Membrane</keyword>
<organism evidence="10 11">
    <name type="scientific">Caenispirillum salinarum AK4</name>
    <dbReference type="NCBI Taxonomy" id="1238182"/>
    <lineage>
        <taxon>Bacteria</taxon>
        <taxon>Pseudomonadati</taxon>
        <taxon>Pseudomonadota</taxon>
        <taxon>Alphaproteobacteria</taxon>
        <taxon>Rhodospirillales</taxon>
        <taxon>Novispirillaceae</taxon>
        <taxon>Caenispirillum</taxon>
    </lineage>
</organism>
<reference evidence="10 11" key="1">
    <citation type="journal article" date="2013" name="Genome Announc.">
        <title>Draft Genome Sequence of an Alphaproteobacterium, Caenispirillum salinarum AK4(T), Isolated from a Solar Saltern.</title>
        <authorList>
            <person name="Khatri I."/>
            <person name="Singh A."/>
            <person name="Korpole S."/>
            <person name="Pinnaka A.K."/>
            <person name="Subramanian S."/>
        </authorList>
    </citation>
    <scope>NUCLEOTIDE SEQUENCE [LARGE SCALE GENOMIC DNA]</scope>
    <source>
        <strain evidence="10 11">AK4</strain>
    </source>
</reference>
<comment type="subcellular location">
    <subcellularLocation>
        <location evidence="1">Cell membrane</location>
        <topology evidence="1">Multi-pass membrane protein</topology>
    </subcellularLocation>
</comment>
<evidence type="ECO:0000256" key="5">
    <source>
        <dbReference type="ARBA" id="ARBA00022970"/>
    </source>
</evidence>
<dbReference type="CDD" id="cd06582">
    <property type="entry name" value="TM_PBP1_LivH_like"/>
    <property type="match status" value="1"/>
</dbReference>
<comment type="caution">
    <text evidence="10">The sequence shown here is derived from an EMBL/GenBank/DDBJ whole genome shotgun (WGS) entry which is preliminary data.</text>
</comment>
<evidence type="ECO:0000313" key="10">
    <source>
        <dbReference type="EMBL" id="EKV31639.1"/>
    </source>
</evidence>
<protein>
    <submittedName>
        <fullName evidence="10">High-affinity branched-chain amino acid transport system permease protein LivH</fullName>
    </submittedName>
</protein>
<evidence type="ECO:0000256" key="9">
    <source>
        <dbReference type="SAM" id="Phobius"/>
    </source>
</evidence>
<feature type="transmembrane region" description="Helical" evidence="9">
    <location>
        <begin position="180"/>
        <end position="207"/>
    </location>
</feature>
<dbReference type="PANTHER" id="PTHR11795:SF450">
    <property type="entry name" value="ABC TRANSPORTER PERMEASE PROTEIN"/>
    <property type="match status" value="1"/>
</dbReference>
<keyword evidence="5" id="KW-0029">Amino-acid transport</keyword>
<feature type="transmembrane region" description="Helical" evidence="9">
    <location>
        <begin position="91"/>
        <end position="110"/>
    </location>
</feature>
<dbReference type="AlphaFoldDB" id="K9H3P9"/>
<dbReference type="RefSeq" id="WP_009540120.1">
    <property type="nucleotide sequence ID" value="NZ_ANHY01000006.1"/>
</dbReference>
<comment type="similarity">
    <text evidence="8">Belongs to the binding-protein-dependent transport system permease family. LivHM subfamily.</text>
</comment>
<dbReference type="Pfam" id="PF02653">
    <property type="entry name" value="BPD_transp_2"/>
    <property type="match status" value="1"/>
</dbReference>
<name>K9H3P9_9PROT</name>